<organism evidence="1 2">
    <name type="scientific">Actinia tenebrosa</name>
    <name type="common">Australian red waratah sea anemone</name>
    <dbReference type="NCBI Taxonomy" id="6105"/>
    <lineage>
        <taxon>Eukaryota</taxon>
        <taxon>Metazoa</taxon>
        <taxon>Cnidaria</taxon>
        <taxon>Anthozoa</taxon>
        <taxon>Hexacorallia</taxon>
        <taxon>Actiniaria</taxon>
        <taxon>Actiniidae</taxon>
        <taxon>Actinia</taxon>
    </lineage>
</organism>
<dbReference type="InParanoid" id="A0A6P8HKY5"/>
<protein>
    <submittedName>
        <fullName evidence="2">Uncharacterized protein LOC116290391</fullName>
    </submittedName>
</protein>
<dbReference type="AlphaFoldDB" id="A0A6P8HKY5"/>
<gene>
    <name evidence="2" type="primary">LOC116290391</name>
</gene>
<evidence type="ECO:0000313" key="1">
    <source>
        <dbReference type="Proteomes" id="UP000515163"/>
    </source>
</evidence>
<dbReference type="Proteomes" id="UP000515163">
    <property type="component" value="Unplaced"/>
</dbReference>
<accession>A0A6P8HKY5</accession>
<name>A0A6P8HKY5_ACTTE</name>
<reference evidence="2" key="1">
    <citation type="submission" date="2025-08" db="UniProtKB">
        <authorList>
            <consortium name="RefSeq"/>
        </authorList>
    </citation>
    <scope>IDENTIFICATION</scope>
    <source>
        <tissue evidence="2">Tentacle</tissue>
    </source>
</reference>
<proteinExistence type="predicted"/>
<dbReference type="RefSeq" id="XP_031553270.1">
    <property type="nucleotide sequence ID" value="XM_031697410.1"/>
</dbReference>
<sequence>MGCVFHWSQAVWRKVQELGLTLPYENDFIRKLLALPFLPATEIERVFNTLMQQATTRPLQDLVEYIDNQCVSSATFPPEEWSVYSQAIRTNNDVEGWHKGLNGCASGRVHLLFYLLRLSLPQIQ</sequence>
<dbReference type="KEGG" id="aten:116290391"/>
<keyword evidence="1" id="KW-1185">Reference proteome</keyword>
<evidence type="ECO:0000313" key="2">
    <source>
        <dbReference type="RefSeq" id="XP_031553270.1"/>
    </source>
</evidence>
<dbReference type="OrthoDB" id="10051448at2759"/>
<dbReference type="GeneID" id="116290391"/>